<feature type="compositionally biased region" description="Polar residues" evidence="1">
    <location>
        <begin position="484"/>
        <end position="496"/>
    </location>
</feature>
<sequence>MYPKLYALLMVVMLLPVTATAAVIGPIKKSGSIGFLTQYNKAVSGAASTSQSYVFRGGADSYIWQPWFIVWSGSLGLTLSDSAQGSSRESSSRSISGAISFDVLPRSRFPLRLSYSVTNSRSESQINSGASVTAGISSERESRSESFSAYQTYSSPGGTYFSGWLTSNTSEAPAVKGGATRAWGKNTSSGLSVARRFEFHSVEMTLGEYNSRSIGSNALRRTASLSHNYSPESEFGVSSGVVVNDRETKSSGRVGQSDSSVRFDSRFFWRPNYSDFSVNGSIAAGEESKFSGGSSRSVSAQMSGGYRLSRTVRVTAGVSVNLDESDARKSGGSGQNVGLSYTSDRVLLGKFTWGWNLGGGLSNNLSRGGGSEQSSASANISLGHSANRQIVLSERAAISLSLNQSGGVSQIISSSGTESDDSSLGSERDRQENLSHAASIKYRHSAQSGVTSIWSSLNDNRNFNSGSSRQGFQVSLSREERVSRTSGLSGSLNYNYSQSSTPGSGRSSNSTSSGSMNYRDSRFLGVHRLMLQSQIRLSEASSANAGLSLVSSWSNQITYQLGLLSASLTASYAHRTGRSGVDQRYMFSVTRTL</sequence>
<protein>
    <submittedName>
        <fullName evidence="2">Uncharacterized protein</fullName>
    </submittedName>
</protein>
<organism evidence="2">
    <name type="scientific">hydrothermal vent metagenome</name>
    <dbReference type="NCBI Taxonomy" id="652676"/>
    <lineage>
        <taxon>unclassified sequences</taxon>
        <taxon>metagenomes</taxon>
        <taxon>ecological metagenomes</taxon>
    </lineage>
</organism>
<evidence type="ECO:0000256" key="1">
    <source>
        <dbReference type="SAM" id="MobiDB-lite"/>
    </source>
</evidence>
<proteinExistence type="predicted"/>
<reference evidence="2" key="1">
    <citation type="submission" date="2018-06" db="EMBL/GenBank/DDBJ databases">
        <authorList>
            <person name="Zhirakovskaya E."/>
        </authorList>
    </citation>
    <scope>NUCLEOTIDE SEQUENCE</scope>
</reference>
<accession>A0A3B0ZTX4</accession>
<evidence type="ECO:0000313" key="2">
    <source>
        <dbReference type="EMBL" id="VAW84106.1"/>
    </source>
</evidence>
<dbReference type="EMBL" id="UOFP01000028">
    <property type="protein sequence ID" value="VAW84106.1"/>
    <property type="molecule type" value="Genomic_DNA"/>
</dbReference>
<feature type="compositionally biased region" description="Low complexity" evidence="1">
    <location>
        <begin position="497"/>
        <end position="515"/>
    </location>
</feature>
<feature type="region of interest" description="Disordered" evidence="1">
    <location>
        <begin position="409"/>
        <end position="433"/>
    </location>
</feature>
<feature type="compositionally biased region" description="Low complexity" evidence="1">
    <location>
        <begin position="409"/>
        <end position="425"/>
    </location>
</feature>
<dbReference type="AlphaFoldDB" id="A0A3B0ZTX4"/>
<gene>
    <name evidence="2" type="ORF">MNBD_GAMMA18-250</name>
</gene>
<feature type="region of interest" description="Disordered" evidence="1">
    <location>
        <begin position="484"/>
        <end position="516"/>
    </location>
</feature>
<name>A0A3B0ZTX4_9ZZZZ</name>